<dbReference type="GeneID" id="38571762"/>
<name>A0A3G2QZD7_9STRA</name>
<feature type="chain" id="PRO_5036082721" evidence="2">
    <location>
        <begin position="22"/>
        <end position="70"/>
    </location>
</feature>
<dbReference type="RefSeq" id="YP_009545323.1">
    <property type="nucleotide sequence ID" value="NC_040134.1"/>
</dbReference>
<proteinExistence type="predicted"/>
<keyword evidence="3" id="KW-0934">Plastid</keyword>
<evidence type="ECO:0000256" key="2">
    <source>
        <dbReference type="SAM" id="SignalP"/>
    </source>
</evidence>
<dbReference type="GeneID" id="38571812"/>
<organism evidence="3">
    <name type="scientific">Synura uvella</name>
    <dbReference type="NCBI Taxonomy" id="52557"/>
    <lineage>
        <taxon>Eukaryota</taxon>
        <taxon>Sar</taxon>
        <taxon>Stramenopiles</taxon>
        <taxon>Ochrophyta</taxon>
        <taxon>Synurophyceae</taxon>
        <taxon>Synurales</taxon>
        <taxon>Mallomonadaceae</taxon>
        <taxon>Synura</taxon>
    </lineage>
</organism>
<dbReference type="EMBL" id="MH795130">
    <property type="protein sequence ID" value="AYO28477.1"/>
    <property type="molecule type" value="Genomic_DNA"/>
</dbReference>
<dbReference type="AlphaFoldDB" id="A0A3G2QZD7"/>
<reference evidence="3" key="1">
    <citation type="submission" date="2018-08" db="EMBL/GenBank/DDBJ databases">
        <title>Comparative Plastid Genomics of Synurophyceae: Evolutionary Evidence of Lateral Gene Transfer and Inverted Repeat Dynamics.</title>
        <authorList>
            <person name="Kim J.I."/>
            <person name="Shin H."/>
            <person name="Skaloud P."/>
            <person name="Jung J."/>
            <person name="Yoon H.S."/>
            <person name="Archibald J.M."/>
            <person name="Shin W."/>
        </authorList>
    </citation>
    <scope>NUCLEOTIDE SEQUENCE</scope>
    <source>
        <strain evidence="3">FBCC200023</strain>
    </source>
</reference>
<protein>
    <submittedName>
        <fullName evidence="3">Uncharacterized protein</fullName>
    </submittedName>
</protein>
<sequence>MFESLNPVILILLITSSLTIGLILNQNESSKDSPSNQNSSSSTNPLETLTWICFLVQLFLLIIKIKINES</sequence>
<dbReference type="EMBL" id="MH795130">
    <property type="protein sequence ID" value="AYO28436.1"/>
    <property type="molecule type" value="Genomic_DNA"/>
</dbReference>
<feature type="transmembrane region" description="Helical" evidence="1">
    <location>
        <begin position="49"/>
        <end position="67"/>
    </location>
</feature>
<keyword evidence="2" id="KW-0732">Signal</keyword>
<evidence type="ECO:0000313" key="3">
    <source>
        <dbReference type="EMBL" id="AYO28477.1"/>
    </source>
</evidence>
<feature type="signal peptide" evidence="2">
    <location>
        <begin position="1"/>
        <end position="21"/>
    </location>
</feature>
<keyword evidence="1" id="KW-0812">Transmembrane</keyword>
<accession>A0A3G2QZD7</accession>
<keyword evidence="1" id="KW-0472">Membrane</keyword>
<dbReference type="RefSeq" id="YP_009545282.1">
    <property type="nucleotide sequence ID" value="NC_040134.1"/>
</dbReference>
<geneLocation type="plastid" evidence="3"/>
<evidence type="ECO:0000256" key="1">
    <source>
        <dbReference type="SAM" id="Phobius"/>
    </source>
</evidence>
<keyword evidence="1" id="KW-1133">Transmembrane helix</keyword>